<dbReference type="EMBL" id="MU864478">
    <property type="protein sequence ID" value="KAK4184681.1"/>
    <property type="molecule type" value="Genomic_DNA"/>
</dbReference>
<comment type="caution">
    <text evidence="4">The sequence shown here is derived from an EMBL/GenBank/DDBJ whole genome shotgun (WGS) entry which is preliminary data.</text>
</comment>
<gene>
    <name evidence="4" type="ORF">QBC35DRAFT_41991</name>
</gene>
<feature type="region of interest" description="Disordered" evidence="1">
    <location>
        <begin position="83"/>
        <end position="116"/>
    </location>
</feature>
<feature type="compositionally biased region" description="Acidic residues" evidence="1">
    <location>
        <begin position="83"/>
        <end position="99"/>
    </location>
</feature>
<feature type="signal peptide" evidence="3">
    <location>
        <begin position="1"/>
        <end position="19"/>
    </location>
</feature>
<reference evidence="4" key="2">
    <citation type="submission" date="2023-05" db="EMBL/GenBank/DDBJ databases">
        <authorList>
            <consortium name="Lawrence Berkeley National Laboratory"/>
            <person name="Steindorff A."/>
            <person name="Hensen N."/>
            <person name="Bonometti L."/>
            <person name="Westerberg I."/>
            <person name="Brannstrom I.O."/>
            <person name="Guillou S."/>
            <person name="Cros-Aarteil S."/>
            <person name="Calhoun S."/>
            <person name="Haridas S."/>
            <person name="Kuo A."/>
            <person name="Mondo S."/>
            <person name="Pangilinan J."/>
            <person name="Riley R."/>
            <person name="Labutti K."/>
            <person name="Andreopoulos B."/>
            <person name="Lipzen A."/>
            <person name="Chen C."/>
            <person name="Yanf M."/>
            <person name="Daum C."/>
            <person name="Ng V."/>
            <person name="Clum A."/>
            <person name="Ohm R."/>
            <person name="Martin F."/>
            <person name="Silar P."/>
            <person name="Natvig D."/>
            <person name="Lalanne C."/>
            <person name="Gautier V."/>
            <person name="Ament-Velasquez S.L."/>
            <person name="Kruys A."/>
            <person name="Hutchinson M.I."/>
            <person name="Powell A.J."/>
            <person name="Barry K."/>
            <person name="Miller A.N."/>
            <person name="Grigoriev I.V."/>
            <person name="Debuchy R."/>
            <person name="Gladieux P."/>
            <person name="Thoren M.H."/>
            <person name="Johannesson H."/>
        </authorList>
    </citation>
    <scope>NUCLEOTIDE SEQUENCE</scope>
    <source>
        <strain evidence="4">PSN309</strain>
    </source>
</reference>
<name>A0AAN6WNR1_9PEZI</name>
<evidence type="ECO:0000313" key="5">
    <source>
        <dbReference type="Proteomes" id="UP001302126"/>
    </source>
</evidence>
<feature type="compositionally biased region" description="Basic and acidic residues" evidence="1">
    <location>
        <begin position="100"/>
        <end position="109"/>
    </location>
</feature>
<accession>A0AAN6WNR1</accession>
<organism evidence="4 5">
    <name type="scientific">Podospora australis</name>
    <dbReference type="NCBI Taxonomy" id="1536484"/>
    <lineage>
        <taxon>Eukaryota</taxon>
        <taxon>Fungi</taxon>
        <taxon>Dikarya</taxon>
        <taxon>Ascomycota</taxon>
        <taxon>Pezizomycotina</taxon>
        <taxon>Sordariomycetes</taxon>
        <taxon>Sordariomycetidae</taxon>
        <taxon>Sordariales</taxon>
        <taxon>Podosporaceae</taxon>
        <taxon>Podospora</taxon>
    </lineage>
</organism>
<keyword evidence="2" id="KW-0472">Membrane</keyword>
<evidence type="ECO:0000313" key="4">
    <source>
        <dbReference type="EMBL" id="KAK4184681.1"/>
    </source>
</evidence>
<dbReference type="Proteomes" id="UP001302126">
    <property type="component" value="Unassembled WGS sequence"/>
</dbReference>
<feature type="chain" id="PRO_5042991221" evidence="3">
    <location>
        <begin position="20"/>
        <end position="216"/>
    </location>
</feature>
<keyword evidence="2" id="KW-0812">Transmembrane</keyword>
<evidence type="ECO:0000256" key="3">
    <source>
        <dbReference type="SAM" id="SignalP"/>
    </source>
</evidence>
<keyword evidence="3" id="KW-0732">Signal</keyword>
<evidence type="ECO:0000256" key="2">
    <source>
        <dbReference type="SAM" id="Phobius"/>
    </source>
</evidence>
<keyword evidence="2" id="KW-1133">Transmembrane helix</keyword>
<reference evidence="4" key="1">
    <citation type="journal article" date="2023" name="Mol. Phylogenet. Evol.">
        <title>Genome-scale phylogeny and comparative genomics of the fungal order Sordariales.</title>
        <authorList>
            <person name="Hensen N."/>
            <person name="Bonometti L."/>
            <person name="Westerberg I."/>
            <person name="Brannstrom I.O."/>
            <person name="Guillou S."/>
            <person name="Cros-Aarteil S."/>
            <person name="Calhoun S."/>
            <person name="Haridas S."/>
            <person name="Kuo A."/>
            <person name="Mondo S."/>
            <person name="Pangilinan J."/>
            <person name="Riley R."/>
            <person name="LaButti K."/>
            <person name="Andreopoulos B."/>
            <person name="Lipzen A."/>
            <person name="Chen C."/>
            <person name="Yan M."/>
            <person name="Daum C."/>
            <person name="Ng V."/>
            <person name="Clum A."/>
            <person name="Steindorff A."/>
            <person name="Ohm R.A."/>
            <person name="Martin F."/>
            <person name="Silar P."/>
            <person name="Natvig D.O."/>
            <person name="Lalanne C."/>
            <person name="Gautier V."/>
            <person name="Ament-Velasquez S.L."/>
            <person name="Kruys A."/>
            <person name="Hutchinson M.I."/>
            <person name="Powell A.J."/>
            <person name="Barry K."/>
            <person name="Miller A.N."/>
            <person name="Grigoriev I.V."/>
            <person name="Debuchy R."/>
            <person name="Gladieux P."/>
            <person name="Hiltunen Thoren M."/>
            <person name="Johannesson H."/>
        </authorList>
    </citation>
    <scope>NUCLEOTIDE SEQUENCE</scope>
    <source>
        <strain evidence="4">PSN309</strain>
    </source>
</reference>
<keyword evidence="5" id="KW-1185">Reference proteome</keyword>
<dbReference type="AlphaFoldDB" id="A0AAN6WNR1"/>
<feature type="transmembrane region" description="Helical" evidence="2">
    <location>
        <begin position="170"/>
        <end position="188"/>
    </location>
</feature>
<evidence type="ECO:0000256" key="1">
    <source>
        <dbReference type="SAM" id="MobiDB-lite"/>
    </source>
</evidence>
<protein>
    <submittedName>
        <fullName evidence="4">Uncharacterized protein</fullName>
    </submittedName>
</protein>
<proteinExistence type="predicted"/>
<sequence length="216" mass="25218">MASTRVLCLVLCYTRYFTAIRFPCRSMERFPICRQQHPVYRHHQERTTSESNFADVAHMYRNTQPYYSGQYEKTYEDQYQDDYDDYDDEEYSDESDYSESSDRDYEPPERYQSNTWPQYLKPSLRHAGKKAAAAVKKSVAFNDDYDDDASDEEFDSGDVIKSLVLNATSFLSNLFWLAVCVLAMLYLIRVFSSTQAYETKAESGMPTHIKLGPIET</sequence>